<organism evidence="1 2">
    <name type="scientific">Cladophialophora chaetospira</name>
    <dbReference type="NCBI Taxonomy" id="386627"/>
    <lineage>
        <taxon>Eukaryota</taxon>
        <taxon>Fungi</taxon>
        <taxon>Dikarya</taxon>
        <taxon>Ascomycota</taxon>
        <taxon>Pezizomycotina</taxon>
        <taxon>Eurotiomycetes</taxon>
        <taxon>Chaetothyriomycetidae</taxon>
        <taxon>Chaetothyriales</taxon>
        <taxon>Herpotrichiellaceae</taxon>
        <taxon>Cladophialophora</taxon>
    </lineage>
</organism>
<keyword evidence="2" id="KW-1185">Reference proteome</keyword>
<gene>
    <name evidence="1" type="ORF">H2200_012988</name>
</gene>
<sequence length="464" mass="52245">MELSDVEARAMTPFDLSWCLPEEYAPPIDGLVEKLLETPLTVSDEELESFFVLTAAKPGDKRPREGTTNYYIKSYKMTASLFLQIMDDMDVEILSQKIHEWIDFARSLAPSTIIYIRYCGCTVESVWRRQSKAGGPNQTSCLQINFHILLETKYPEVLKSLSVYALPEAQTTPSMDEKWVGLHEQALIAFFGLKSLLNLQAGGKVFTKSLATEDQELFRSLQTNTYRLLYEQTSAASEAMLDRVETYIHAIKDYESPNSRKGEHHFTDKVLDAIRRQAVPRVTSGSRLPLLIIGIDPTEQSFKESQIFFETTVPTASTTRGIFNQMIAWELELEEIDNTRVLGLHSDQALPFIDMWQWPKRHGDDALGVARLTGKYVQATKALVLLTFSEKVTAAAAGGFRRIDPLAGFGRFIDVVGIPQLKKTNSGDALYIVVPSFHPGYLMRFGAEQQVLVNKLLAYAFFVA</sequence>
<evidence type="ECO:0000313" key="2">
    <source>
        <dbReference type="Proteomes" id="UP001172673"/>
    </source>
</evidence>
<protein>
    <submittedName>
        <fullName evidence="1">Uncharacterized protein</fullName>
    </submittedName>
</protein>
<accession>A0AA38WWJ1</accession>
<dbReference type="EMBL" id="JAPDRK010000026">
    <property type="protein sequence ID" value="KAJ9602446.1"/>
    <property type="molecule type" value="Genomic_DNA"/>
</dbReference>
<comment type="caution">
    <text evidence="1">The sequence shown here is derived from an EMBL/GenBank/DDBJ whole genome shotgun (WGS) entry which is preliminary data.</text>
</comment>
<name>A0AA38WWJ1_9EURO</name>
<proteinExistence type="predicted"/>
<dbReference type="Proteomes" id="UP001172673">
    <property type="component" value="Unassembled WGS sequence"/>
</dbReference>
<dbReference type="AlphaFoldDB" id="A0AA38WWJ1"/>
<evidence type="ECO:0000313" key="1">
    <source>
        <dbReference type="EMBL" id="KAJ9602446.1"/>
    </source>
</evidence>
<reference evidence="1" key="1">
    <citation type="submission" date="2022-10" db="EMBL/GenBank/DDBJ databases">
        <title>Culturing micro-colonial fungi from biological soil crusts in the Mojave desert and describing Neophaeococcomyces mojavensis, and introducing the new genera and species Taxawa tesnikishii.</title>
        <authorList>
            <person name="Kurbessoian T."/>
            <person name="Stajich J.E."/>
        </authorList>
    </citation>
    <scope>NUCLEOTIDE SEQUENCE</scope>
    <source>
        <strain evidence="1">TK_41</strain>
    </source>
</reference>